<organism evidence="1 2">
    <name type="scientific">Phytophthora nicotianae P1976</name>
    <dbReference type="NCBI Taxonomy" id="1317066"/>
    <lineage>
        <taxon>Eukaryota</taxon>
        <taxon>Sar</taxon>
        <taxon>Stramenopiles</taxon>
        <taxon>Oomycota</taxon>
        <taxon>Peronosporomycetes</taxon>
        <taxon>Peronosporales</taxon>
        <taxon>Peronosporaceae</taxon>
        <taxon>Phytophthora</taxon>
    </lineage>
</organism>
<dbReference type="Proteomes" id="UP000028582">
    <property type="component" value="Unassembled WGS sequence"/>
</dbReference>
<gene>
    <name evidence="1" type="ORF">F444_07475</name>
</gene>
<evidence type="ECO:0000313" key="1">
    <source>
        <dbReference type="EMBL" id="ETO77295.1"/>
    </source>
</evidence>
<name>A0A081AEI4_PHYNI</name>
<protein>
    <submittedName>
        <fullName evidence="1">Uncharacterized protein</fullName>
    </submittedName>
</protein>
<dbReference type="AlphaFoldDB" id="A0A081AEI4"/>
<dbReference type="EMBL" id="ANJA01001400">
    <property type="protein sequence ID" value="ETO77295.1"/>
    <property type="molecule type" value="Genomic_DNA"/>
</dbReference>
<evidence type="ECO:0000313" key="2">
    <source>
        <dbReference type="Proteomes" id="UP000028582"/>
    </source>
</evidence>
<proteinExistence type="predicted"/>
<sequence>MQCQFGEAVGAKICNQEWVLCRFTTESSPQRHATGTPDDTYCLDHCSGPGYAWRCASCGPLTLSRIRLDAGTCCDAVAHIH</sequence>
<accession>A0A081AEI4</accession>
<reference evidence="1 2" key="1">
    <citation type="submission" date="2013-11" db="EMBL/GenBank/DDBJ databases">
        <title>The Genome Sequence of Phytophthora parasitica P1976.</title>
        <authorList>
            <consortium name="The Broad Institute Genomics Platform"/>
            <person name="Russ C."/>
            <person name="Tyler B."/>
            <person name="Panabieres F."/>
            <person name="Shan W."/>
            <person name="Tripathy S."/>
            <person name="Grunwald N."/>
            <person name="Machado M."/>
            <person name="Johnson C.S."/>
            <person name="Walker B."/>
            <person name="Young S."/>
            <person name="Zeng Q."/>
            <person name="Gargeya S."/>
            <person name="Fitzgerald M."/>
            <person name="Haas B."/>
            <person name="Abouelleil A."/>
            <person name="Allen A.W."/>
            <person name="Alvarado L."/>
            <person name="Arachchi H.M."/>
            <person name="Berlin A.M."/>
            <person name="Chapman S.B."/>
            <person name="Gainer-Dewar J."/>
            <person name="Goldberg J."/>
            <person name="Griggs A."/>
            <person name="Gujja S."/>
            <person name="Hansen M."/>
            <person name="Howarth C."/>
            <person name="Imamovic A."/>
            <person name="Ireland A."/>
            <person name="Larimer J."/>
            <person name="McCowan C."/>
            <person name="Murphy C."/>
            <person name="Pearson M."/>
            <person name="Poon T.W."/>
            <person name="Priest M."/>
            <person name="Roberts A."/>
            <person name="Saif S."/>
            <person name="Shea T."/>
            <person name="Sisk P."/>
            <person name="Sykes S."/>
            <person name="Wortman J."/>
            <person name="Nusbaum C."/>
            <person name="Birren B."/>
        </authorList>
    </citation>
    <scope>NUCLEOTIDE SEQUENCE [LARGE SCALE GENOMIC DNA]</scope>
    <source>
        <strain evidence="1 2">P1976</strain>
    </source>
</reference>
<comment type="caution">
    <text evidence="1">The sequence shown here is derived from an EMBL/GenBank/DDBJ whole genome shotgun (WGS) entry which is preliminary data.</text>
</comment>